<proteinExistence type="predicted"/>
<accession>A0ACC2PKV6</accession>
<reference evidence="1" key="1">
    <citation type="submission" date="2023-04" db="EMBL/GenBank/DDBJ databases">
        <title>A chromosome-level genome assembly of the parasitoid wasp Eretmocerus hayati.</title>
        <authorList>
            <person name="Zhong Y."/>
            <person name="Liu S."/>
            <person name="Liu Y."/>
        </authorList>
    </citation>
    <scope>NUCLEOTIDE SEQUENCE</scope>
    <source>
        <strain evidence="1">ZJU_SS_LIU_2023</strain>
    </source>
</reference>
<evidence type="ECO:0000313" key="1">
    <source>
        <dbReference type="EMBL" id="KAJ8683671.1"/>
    </source>
</evidence>
<comment type="caution">
    <text evidence="1">The sequence shown here is derived from an EMBL/GenBank/DDBJ whole genome shotgun (WGS) entry which is preliminary data.</text>
</comment>
<protein>
    <submittedName>
        <fullName evidence="1">Uncharacterized protein</fullName>
    </submittedName>
</protein>
<name>A0ACC2PKV6_9HYME</name>
<keyword evidence="2" id="KW-1185">Reference proteome</keyword>
<dbReference type="EMBL" id="CM056741">
    <property type="protein sequence ID" value="KAJ8683671.1"/>
    <property type="molecule type" value="Genomic_DNA"/>
</dbReference>
<sequence>MADSSGSQEIPDSQATYFESSPNDQDTDQIPSGTVLSESQDFQLIDTSNTEEYASEPPLDVFDDNPDFTGENGTVCSDSVKVNLSQDELLIGRGDGGKNKKLVADYKEQFKNCLEDDIEDTLVNDSDTSFQECASSQTSSHQRDKQIRVESMKRKASTGDCQTSKFKRTFSGNDALSIERFKDAALSQETEDPNIVEETQEIPDSQVQNGCNKTVDVVLETESIKLSETNADGNLNDSSNLFQSDLSCYKQGGLDNNPDKADENEVEANLQKMFESDNKESSLAATEIIKSTGSIADNEVERNLEKMFDNESDDDNEDIRINKANSMNECDVINSLTAEEKSEQVMSPQTDIMKQLLSNHDGESELSEVTSTNSDWKLTSTVNGTETKDSSSVGNGSPSREVLSRKSIEVIFDKATAKSKPQEIVEIDDSGEKIVLDSSHEDNSKVIGRADVSDSGTVYKSCLDKSNSTASFKSLKISQESALDNTKLNGSTHSKSNEAEKSNTSDVNIEEIMKKYGKQQNYEQASIEKSSLVTVSDSDNSLIEDSAKNRFYENSRPHLENMKLSQIERDIFFTVRLKCSLSIDENSKDICQKEILNAVCEPSVLNQSKHQKLIDSSTCGSLADISASDNKDGSPASVNSNPMLYQLPSINYRQSIVSTVSSSSSGSSGYPAAKILSRDSLFSQPHGPAKHAKKHFADLSPEEKQTWETFEKFGKEWKNSSILVSSLFNFLNNEIVAGDCANNANILVDSEALRSSTPETGTRKKISKKSSSKGVKESRVTKNPKNPRSSKKALNKVVQKLIETDAEAEINMSFPSTPKHNRAVDATPNVDNDLMELLDKNVFARWSLKPTHFYPGKVIDIVKSKVLVEFLDGKTKQMTKDFVLPIDGNLEVGLSVYAYTSEDEYGSSVMIVDVKEVDGKTIYTVETDEGNKVDVTIADIFLTADQAKLVKEQRVQTVSVPSTPRQAGDISLDNVLPEERRSRRGNTSVLSRTRSRNLSSSVLNDSVGNVKPSVSGLQLKKSRSNTVASSERTSDSNPSGSEESCKPLLGVQEEVVGSLDQQIIKGPPSKVKGKGRSRKKPDSKEDIENLGPVPETNSEIFKGMSFILSCVSLETLEKYQVSQPSNDSESEPGTENEEQWVKRPFVRNRLKEQLISGGGKVYDNFEDIPPEEYAITKHITNVPNLTKKALLCLSVGIKTYNHQWVIRSCLENKPIQLADEELPSGWSLEKRAYIDSYQRSKERPFEHTAVAIPHVVSEGEFSQFWKRICENAGASVQLLKNQDDSFVQCTVVLANKKCPSWVMEKADAWQIPVVSTTWVVQCLIEGKLCAPDAKAEYKYSANES</sequence>
<dbReference type="Proteomes" id="UP001239111">
    <property type="component" value="Chromosome 1"/>
</dbReference>
<organism evidence="1 2">
    <name type="scientific">Eretmocerus hayati</name>
    <dbReference type="NCBI Taxonomy" id="131215"/>
    <lineage>
        <taxon>Eukaryota</taxon>
        <taxon>Metazoa</taxon>
        <taxon>Ecdysozoa</taxon>
        <taxon>Arthropoda</taxon>
        <taxon>Hexapoda</taxon>
        <taxon>Insecta</taxon>
        <taxon>Pterygota</taxon>
        <taxon>Neoptera</taxon>
        <taxon>Endopterygota</taxon>
        <taxon>Hymenoptera</taxon>
        <taxon>Apocrita</taxon>
        <taxon>Proctotrupomorpha</taxon>
        <taxon>Chalcidoidea</taxon>
        <taxon>Aphelinidae</taxon>
        <taxon>Aphelininae</taxon>
        <taxon>Eretmocerus</taxon>
    </lineage>
</organism>
<gene>
    <name evidence="1" type="ORF">QAD02_019463</name>
</gene>
<evidence type="ECO:0000313" key="2">
    <source>
        <dbReference type="Proteomes" id="UP001239111"/>
    </source>
</evidence>